<keyword evidence="1" id="KW-0067">ATP-binding</keyword>
<evidence type="ECO:0000313" key="1">
    <source>
        <dbReference type="EMBL" id="TMR07046.1"/>
    </source>
</evidence>
<dbReference type="OrthoDB" id="3474685at2"/>
<dbReference type="SUPFAM" id="SSF55874">
    <property type="entry name" value="ATPase domain of HSP90 chaperone/DNA topoisomerase II/histidine kinase"/>
    <property type="match status" value="1"/>
</dbReference>
<protein>
    <submittedName>
        <fullName evidence="1">ATP-binding protein</fullName>
    </submittedName>
</protein>
<keyword evidence="2" id="KW-1185">Reference proteome</keyword>
<name>A0A5C4JJ29_9ACTN</name>
<dbReference type="AlphaFoldDB" id="A0A5C4JJ29"/>
<accession>A0A5C4JJ29</accession>
<dbReference type="RefSeq" id="WP_138643296.1">
    <property type="nucleotide sequence ID" value="NZ_VCKW01000005.1"/>
</dbReference>
<evidence type="ECO:0000313" key="2">
    <source>
        <dbReference type="Proteomes" id="UP000309174"/>
    </source>
</evidence>
<dbReference type="Gene3D" id="3.30.565.10">
    <property type="entry name" value="Histidine kinase-like ATPase, C-terminal domain"/>
    <property type="match status" value="1"/>
</dbReference>
<gene>
    <name evidence="1" type="ORF">ETD83_01910</name>
</gene>
<keyword evidence="1" id="KW-0547">Nucleotide-binding</keyword>
<comment type="caution">
    <text evidence="1">The sequence shown here is derived from an EMBL/GenBank/DDBJ whole genome shotgun (WGS) entry which is preliminary data.</text>
</comment>
<proteinExistence type="predicted"/>
<dbReference type="EMBL" id="VCKW01000005">
    <property type="protein sequence ID" value="TMR07046.1"/>
    <property type="molecule type" value="Genomic_DNA"/>
</dbReference>
<dbReference type="Proteomes" id="UP000309174">
    <property type="component" value="Unassembled WGS sequence"/>
</dbReference>
<reference evidence="1 2" key="1">
    <citation type="submission" date="2019-05" db="EMBL/GenBank/DDBJ databases">
        <title>Draft genome sequence of Actinomadura sp. 14C53.</title>
        <authorList>
            <person name="Saricaoglu S."/>
            <person name="Isik K."/>
        </authorList>
    </citation>
    <scope>NUCLEOTIDE SEQUENCE [LARGE SCALE GENOMIC DNA]</scope>
    <source>
        <strain evidence="1 2">14C53</strain>
    </source>
</reference>
<organism evidence="1 2">
    <name type="scientific">Actinomadura soli</name>
    <dbReference type="NCBI Taxonomy" id="2508997"/>
    <lineage>
        <taxon>Bacteria</taxon>
        <taxon>Bacillati</taxon>
        <taxon>Actinomycetota</taxon>
        <taxon>Actinomycetes</taxon>
        <taxon>Streptosporangiales</taxon>
        <taxon>Thermomonosporaceae</taxon>
        <taxon>Actinomadura</taxon>
    </lineage>
</organism>
<sequence length="106" mass="11617">MVKRVLRAVAGVRTFVRLVVGGWGVDDFVPCLIAGELVTNAIRYAIGPEDEAIFRIGRTPEGVVWVEVQDAGEPGRWRVTRARSSSRFSTLEGEAEGRLVSVPPRP</sequence>
<dbReference type="InterPro" id="IPR036890">
    <property type="entry name" value="HATPase_C_sf"/>
</dbReference>
<dbReference type="GO" id="GO:0005524">
    <property type="term" value="F:ATP binding"/>
    <property type="evidence" value="ECO:0007669"/>
    <property type="project" value="UniProtKB-KW"/>
</dbReference>